<accession>A0A316UES3</accession>
<dbReference type="GO" id="GO:0070847">
    <property type="term" value="C:core mediator complex"/>
    <property type="evidence" value="ECO:0007669"/>
    <property type="project" value="TreeGrafter"/>
</dbReference>
<comment type="subunit">
    <text evidence="8">Component of the Mediator complex.</text>
</comment>
<dbReference type="PANTHER" id="PTHR13208:SF2">
    <property type="entry name" value="MEDIATOR OF RNA POLYMERASE II TRANSCRIPTION SUBUNIT 4"/>
    <property type="match status" value="1"/>
</dbReference>
<dbReference type="PANTHER" id="PTHR13208">
    <property type="entry name" value="MEDIATOR OF RNA POLYMERASE II TRANSCRIPTION SUBUNIT 4"/>
    <property type="match status" value="1"/>
</dbReference>
<evidence type="ECO:0000256" key="5">
    <source>
        <dbReference type="ARBA" id="ARBA00023163"/>
    </source>
</evidence>
<name>A0A316UES3_9BASI</name>
<feature type="compositionally biased region" description="Acidic residues" evidence="9">
    <location>
        <begin position="395"/>
        <end position="405"/>
    </location>
</feature>
<dbReference type="GO" id="GO:0016592">
    <property type="term" value="C:mediator complex"/>
    <property type="evidence" value="ECO:0007669"/>
    <property type="project" value="InterPro"/>
</dbReference>
<sequence length="405" mass="43583">MTPVATEVPATTRKTLLWEDSSSTSAPATLRSILQVHLSLSQQLSQALFTSLHAAHSTALPPSPIPRPAQLPVELESLPIWTLPPNASPTSKELIPSLAILHTSLDEYLLRARTHRANARRIRELTEEVRELQSSRRDRVRVLGAASRELKEIVLEGREEVKKIKRAKAAPLDYHQVLAYAADLARTTSAPPGYSEAKLLKEGVEAALTQPAAQDRQPSPHSDAVPVTEIQVAGGAVSAPEGEGSVPRIVVEGAKKEEAPEPPPTPAAGVATAQPNTASVDTTVPQPAAAAAGPTQTRFLHPEEEGDPHNASSAPQLLPFPSDAEMRRGLMGVAMLDESGAGMKGILPAWQAFREQWQSEHGGGQQQSGGKMELGEADRPEVQRREKRTRTKVEEVEEDLGLDLN</sequence>
<feature type="region of interest" description="Disordered" evidence="9">
    <location>
        <begin position="255"/>
        <end position="320"/>
    </location>
</feature>
<proteinExistence type="inferred from homology"/>
<dbReference type="EMBL" id="KZ819322">
    <property type="protein sequence ID" value="PWN23404.1"/>
    <property type="molecule type" value="Genomic_DNA"/>
</dbReference>
<feature type="compositionally biased region" description="Polar residues" evidence="9">
    <location>
        <begin position="274"/>
        <end position="285"/>
    </location>
</feature>
<keyword evidence="6 8" id="KW-0539">Nucleus</keyword>
<evidence type="ECO:0000256" key="7">
    <source>
        <dbReference type="ARBA" id="ARBA00031257"/>
    </source>
</evidence>
<evidence type="ECO:0000256" key="1">
    <source>
        <dbReference type="ARBA" id="ARBA00004123"/>
    </source>
</evidence>
<dbReference type="Proteomes" id="UP000245942">
    <property type="component" value="Unassembled WGS sequence"/>
</dbReference>
<keyword evidence="5 8" id="KW-0804">Transcription</keyword>
<evidence type="ECO:0000256" key="8">
    <source>
        <dbReference type="RuleBase" id="RU364141"/>
    </source>
</evidence>
<dbReference type="GO" id="GO:0006357">
    <property type="term" value="P:regulation of transcription by RNA polymerase II"/>
    <property type="evidence" value="ECO:0007669"/>
    <property type="project" value="InterPro"/>
</dbReference>
<keyword evidence="4 8" id="KW-0805">Transcription regulation</keyword>
<organism evidence="10 11">
    <name type="scientific">Pseudomicrostroma glucosiphilum</name>
    <dbReference type="NCBI Taxonomy" id="1684307"/>
    <lineage>
        <taxon>Eukaryota</taxon>
        <taxon>Fungi</taxon>
        <taxon>Dikarya</taxon>
        <taxon>Basidiomycota</taxon>
        <taxon>Ustilaginomycotina</taxon>
        <taxon>Exobasidiomycetes</taxon>
        <taxon>Microstromatales</taxon>
        <taxon>Microstromatales incertae sedis</taxon>
        <taxon>Pseudomicrostroma</taxon>
    </lineage>
</organism>
<evidence type="ECO:0000313" key="11">
    <source>
        <dbReference type="Proteomes" id="UP000245942"/>
    </source>
</evidence>
<keyword evidence="11" id="KW-1185">Reference proteome</keyword>
<evidence type="ECO:0000256" key="9">
    <source>
        <dbReference type="SAM" id="MobiDB-lite"/>
    </source>
</evidence>
<comment type="subcellular location">
    <subcellularLocation>
        <location evidence="1 8">Nucleus</location>
    </subcellularLocation>
</comment>
<dbReference type="InterPro" id="IPR019258">
    <property type="entry name" value="Mediator_Med4"/>
</dbReference>
<evidence type="ECO:0000313" key="10">
    <source>
        <dbReference type="EMBL" id="PWN23404.1"/>
    </source>
</evidence>
<evidence type="ECO:0000256" key="2">
    <source>
        <dbReference type="ARBA" id="ARBA00009626"/>
    </source>
</evidence>
<evidence type="ECO:0000256" key="4">
    <source>
        <dbReference type="ARBA" id="ARBA00023015"/>
    </source>
</evidence>
<comment type="similarity">
    <text evidence="2 8">Belongs to the Mediator complex subunit 4 family.</text>
</comment>
<gene>
    <name evidence="8" type="primary">MED4</name>
    <name evidence="10" type="ORF">BCV69DRAFT_297338</name>
</gene>
<comment type="function">
    <text evidence="8">Component of the Mediator complex, a coactivator involved in the regulated transcription of nearly all RNA polymerase II-dependent genes. Mediator functions as a bridge to convey information from gene-specific regulatory proteins to the basal RNA polymerase II transcription machinery. Mediator is recruited to promoters by direct interactions with regulatory proteins and serves as a scaffold for the assembly of a functional preinitiation complex with RNA polymerase II and the general transcription factors.</text>
</comment>
<protein>
    <recommendedName>
        <fullName evidence="3 8">Mediator of RNA polymerase II transcription subunit 4</fullName>
    </recommendedName>
    <alternativeName>
        <fullName evidence="7 8">Mediator complex subunit 4</fullName>
    </alternativeName>
</protein>
<dbReference type="OrthoDB" id="10681129at2759"/>
<dbReference type="Pfam" id="PF10018">
    <property type="entry name" value="Med4"/>
    <property type="match status" value="1"/>
</dbReference>
<feature type="compositionally biased region" description="Basic and acidic residues" evidence="9">
    <location>
        <begin position="373"/>
        <end position="384"/>
    </location>
</feature>
<reference evidence="10 11" key="1">
    <citation type="journal article" date="2018" name="Mol. Biol. Evol.">
        <title>Broad Genomic Sampling Reveals a Smut Pathogenic Ancestry of the Fungal Clade Ustilaginomycotina.</title>
        <authorList>
            <person name="Kijpornyongpan T."/>
            <person name="Mondo S.J."/>
            <person name="Barry K."/>
            <person name="Sandor L."/>
            <person name="Lee J."/>
            <person name="Lipzen A."/>
            <person name="Pangilinan J."/>
            <person name="LaButti K."/>
            <person name="Hainaut M."/>
            <person name="Henrissat B."/>
            <person name="Grigoriev I.V."/>
            <person name="Spatafora J.W."/>
            <person name="Aime M.C."/>
        </authorList>
    </citation>
    <scope>NUCLEOTIDE SEQUENCE [LARGE SCALE GENOMIC DNA]</scope>
    <source>
        <strain evidence="10 11">MCA 4718</strain>
    </source>
</reference>
<evidence type="ECO:0000256" key="3">
    <source>
        <dbReference type="ARBA" id="ARBA00020629"/>
    </source>
</evidence>
<keyword evidence="8" id="KW-0010">Activator</keyword>
<dbReference type="GO" id="GO:0003712">
    <property type="term" value="F:transcription coregulator activity"/>
    <property type="evidence" value="ECO:0007669"/>
    <property type="project" value="InterPro"/>
</dbReference>
<dbReference type="STRING" id="1684307.A0A316UES3"/>
<feature type="region of interest" description="Disordered" evidence="9">
    <location>
        <begin position="357"/>
        <end position="405"/>
    </location>
</feature>
<dbReference type="AlphaFoldDB" id="A0A316UES3"/>
<evidence type="ECO:0000256" key="6">
    <source>
        <dbReference type="ARBA" id="ARBA00023242"/>
    </source>
</evidence>